<reference evidence="2 3" key="1">
    <citation type="journal article" date="2014" name="Agronomy (Basel)">
        <title>A Draft Genome Sequence for Ensete ventricosum, the Drought-Tolerant Tree Against Hunger.</title>
        <authorList>
            <person name="Harrison J."/>
            <person name="Moore K.A."/>
            <person name="Paszkiewicz K."/>
            <person name="Jones T."/>
            <person name="Grant M."/>
            <person name="Ambacheew D."/>
            <person name="Muzemil S."/>
            <person name="Studholme D.J."/>
        </authorList>
    </citation>
    <scope>NUCLEOTIDE SEQUENCE [LARGE SCALE GENOMIC DNA]</scope>
</reference>
<evidence type="ECO:0000313" key="3">
    <source>
        <dbReference type="Proteomes" id="UP000287651"/>
    </source>
</evidence>
<name>A0A426YE22_ENSVE</name>
<accession>A0A426YE22</accession>
<dbReference type="AlphaFoldDB" id="A0A426YE22"/>
<organism evidence="2 3">
    <name type="scientific">Ensete ventricosum</name>
    <name type="common">Abyssinian banana</name>
    <name type="synonym">Musa ensete</name>
    <dbReference type="NCBI Taxonomy" id="4639"/>
    <lineage>
        <taxon>Eukaryota</taxon>
        <taxon>Viridiplantae</taxon>
        <taxon>Streptophyta</taxon>
        <taxon>Embryophyta</taxon>
        <taxon>Tracheophyta</taxon>
        <taxon>Spermatophyta</taxon>
        <taxon>Magnoliopsida</taxon>
        <taxon>Liliopsida</taxon>
        <taxon>Zingiberales</taxon>
        <taxon>Musaceae</taxon>
        <taxon>Ensete</taxon>
    </lineage>
</organism>
<comment type="caution">
    <text evidence="2">The sequence shown here is derived from an EMBL/GenBank/DDBJ whole genome shotgun (WGS) entry which is preliminary data.</text>
</comment>
<keyword evidence="1" id="KW-0175">Coiled coil</keyword>
<proteinExistence type="predicted"/>
<sequence>MADCQARSIGCLLGRGGQRAYPATICQAELVDCYSRPVVRSAVRPSLSVVRADGDYLLGIVPGGLDQAISSGVLLPKIMVGRPIFYMSVGVSIGDLVSSGQLNLLAMFLLISPMRSMPWSAWSTSDVQEIPAKDATRCTPEERLKEDVNPEAVATTKHRASEAQSQVENLEAELEEARRGWELAEKELNEARTGMTDSHKLLNEA</sequence>
<feature type="coiled-coil region" evidence="1">
    <location>
        <begin position="153"/>
        <end position="187"/>
    </location>
</feature>
<dbReference type="Proteomes" id="UP000287651">
    <property type="component" value="Unassembled WGS sequence"/>
</dbReference>
<protein>
    <submittedName>
        <fullName evidence="2">Uncharacterized protein</fullName>
    </submittedName>
</protein>
<evidence type="ECO:0000313" key="2">
    <source>
        <dbReference type="EMBL" id="RRT49917.1"/>
    </source>
</evidence>
<dbReference type="EMBL" id="AMZH03013043">
    <property type="protein sequence ID" value="RRT49917.1"/>
    <property type="molecule type" value="Genomic_DNA"/>
</dbReference>
<evidence type="ECO:0000256" key="1">
    <source>
        <dbReference type="SAM" id="Coils"/>
    </source>
</evidence>
<gene>
    <name evidence="2" type="ORF">B296_00040647</name>
</gene>